<accession>A0ABV5SFL0</accession>
<proteinExistence type="inferred from homology"/>
<evidence type="ECO:0000256" key="2">
    <source>
        <dbReference type="ARBA" id="ARBA00022578"/>
    </source>
</evidence>
<dbReference type="InterPro" id="IPR006120">
    <property type="entry name" value="Resolvase_HTH_dom"/>
</dbReference>
<reference evidence="7 8" key="1">
    <citation type="submission" date="2024-09" db="EMBL/GenBank/DDBJ databases">
        <authorList>
            <person name="Sun Q."/>
            <person name="Mori K."/>
        </authorList>
    </citation>
    <scope>NUCLEOTIDE SEQUENCE [LARGE SCALE GENOMIC DNA]</scope>
    <source>
        <strain evidence="7 8">JCM 3143</strain>
    </source>
</reference>
<comment type="caution">
    <text evidence="7">The sequence shown here is derived from an EMBL/GenBank/DDBJ whole genome shotgun (WGS) entry which is preliminary data.</text>
</comment>
<evidence type="ECO:0000259" key="6">
    <source>
        <dbReference type="PROSITE" id="PS50994"/>
    </source>
</evidence>
<dbReference type="Pfam" id="PF22483">
    <property type="entry name" value="Mu-transpos_C_2"/>
    <property type="match status" value="1"/>
</dbReference>
<dbReference type="PANTHER" id="PTHR35004:SF8">
    <property type="entry name" value="TRANSPOSASE RV3428C-RELATED"/>
    <property type="match status" value="1"/>
</dbReference>
<dbReference type="Gene3D" id="1.10.10.60">
    <property type="entry name" value="Homeodomain-like"/>
    <property type="match status" value="1"/>
</dbReference>
<evidence type="ECO:0000256" key="4">
    <source>
        <dbReference type="ARBA" id="ARBA00023172"/>
    </source>
</evidence>
<keyword evidence="8" id="KW-1185">Reference proteome</keyword>
<dbReference type="SUPFAM" id="SSF53098">
    <property type="entry name" value="Ribonuclease H-like"/>
    <property type="match status" value="1"/>
</dbReference>
<feature type="domain" description="Integrase catalytic" evidence="6">
    <location>
        <begin position="111"/>
        <end position="285"/>
    </location>
</feature>
<keyword evidence="4" id="KW-0233">DNA recombination</keyword>
<protein>
    <submittedName>
        <fullName evidence="7">IS21 family transposase</fullName>
    </submittedName>
</protein>
<keyword evidence="3" id="KW-0238">DNA-binding</keyword>
<dbReference type="Gene3D" id="3.30.420.10">
    <property type="entry name" value="Ribonuclease H-like superfamily/Ribonuclease H"/>
    <property type="match status" value="1"/>
</dbReference>
<dbReference type="InterPro" id="IPR001584">
    <property type="entry name" value="Integrase_cat-core"/>
</dbReference>
<dbReference type="RefSeq" id="WP_344987496.1">
    <property type="nucleotide sequence ID" value="NZ_BAAAXV010000001.1"/>
</dbReference>
<comment type="similarity">
    <text evidence="1">Belongs to the transposase IS21/IS408/IS1162 family.</text>
</comment>
<name>A0ABV5SFL0_9ACTN</name>
<evidence type="ECO:0000313" key="8">
    <source>
        <dbReference type="Proteomes" id="UP001589532"/>
    </source>
</evidence>
<dbReference type="InterPro" id="IPR054353">
    <property type="entry name" value="IstA-like_C"/>
</dbReference>
<dbReference type="InterPro" id="IPR009057">
    <property type="entry name" value="Homeodomain-like_sf"/>
</dbReference>
<dbReference type="PROSITE" id="PS50531">
    <property type="entry name" value="HTH_IS21"/>
    <property type="match status" value="1"/>
</dbReference>
<evidence type="ECO:0000259" key="5">
    <source>
        <dbReference type="PROSITE" id="PS50531"/>
    </source>
</evidence>
<dbReference type="InterPro" id="IPR017894">
    <property type="entry name" value="HTH_IS21_transposase_type"/>
</dbReference>
<dbReference type="SUPFAM" id="SSF46689">
    <property type="entry name" value="Homeodomain-like"/>
    <property type="match status" value="1"/>
</dbReference>
<evidence type="ECO:0000313" key="7">
    <source>
        <dbReference type="EMBL" id="MFB9629873.1"/>
    </source>
</evidence>
<gene>
    <name evidence="7" type="primary">istA</name>
    <name evidence="7" type="ORF">ACFFSA_42965</name>
</gene>
<dbReference type="InterPro" id="IPR036397">
    <property type="entry name" value="RNaseH_sf"/>
</dbReference>
<dbReference type="NCBIfam" id="NF033546">
    <property type="entry name" value="transpos_IS21"/>
    <property type="match status" value="1"/>
</dbReference>
<dbReference type="Pfam" id="PF02796">
    <property type="entry name" value="HTH_7"/>
    <property type="match status" value="1"/>
</dbReference>
<organism evidence="7 8">
    <name type="scientific">Nonomuraea helvata</name>
    <dbReference type="NCBI Taxonomy" id="37484"/>
    <lineage>
        <taxon>Bacteria</taxon>
        <taxon>Bacillati</taxon>
        <taxon>Actinomycetota</taxon>
        <taxon>Actinomycetes</taxon>
        <taxon>Streptosporangiales</taxon>
        <taxon>Streptosporangiaceae</taxon>
        <taxon>Nonomuraea</taxon>
    </lineage>
</organism>
<sequence length="407" mass="45334">MIKVEDWAEIRRLHRAEGMPIKAIARHLGIARNTVRRALAAEEPPKYQRPSKKSIVDAVEPQIRQLLRQWPDMPATVIAERISWQRSITVLKDRIRQIRPEYRPVDPASRTSYQPGELAQCDLWFPPARIPVGPGRGMSLPVLVLVCGYSRWLLARMLPSRAAGDLFAGMWALLSLLGATPKTLVWDNEGAIGAWKGGRPQLTRDAEAFRGTLGARILQCRPADPEAKGLVERANGYLETSFLPGRAFTGPHDFNTQLEGWLQRANQRHHRRLDCRPADRIGADRAAMVALPPVPPTVGWRSATRLARDHYVRVASNDYSVHPSAIGRLVEVVADLEHVTVTCAGQVMARHERCWDAHQTLTDPAHARAAAALRSARLQAVATPIDTEVEQRQLSDYDALLGIETVA</sequence>
<dbReference type="PROSITE" id="PS50994">
    <property type="entry name" value="INTEGRASE"/>
    <property type="match status" value="1"/>
</dbReference>
<keyword evidence="2" id="KW-0815">Transposition</keyword>
<evidence type="ECO:0000256" key="3">
    <source>
        <dbReference type="ARBA" id="ARBA00023125"/>
    </source>
</evidence>
<dbReference type="InterPro" id="IPR012337">
    <property type="entry name" value="RNaseH-like_sf"/>
</dbReference>
<dbReference type="EMBL" id="JBHMBW010000073">
    <property type="protein sequence ID" value="MFB9629873.1"/>
    <property type="molecule type" value="Genomic_DNA"/>
</dbReference>
<evidence type="ECO:0000256" key="1">
    <source>
        <dbReference type="ARBA" id="ARBA00009277"/>
    </source>
</evidence>
<dbReference type="Proteomes" id="UP001589532">
    <property type="component" value="Unassembled WGS sequence"/>
</dbReference>
<feature type="domain" description="HTH IS21-type" evidence="5">
    <location>
        <begin position="6"/>
        <end position="67"/>
    </location>
</feature>
<dbReference type="PANTHER" id="PTHR35004">
    <property type="entry name" value="TRANSPOSASE RV3428C-RELATED"/>
    <property type="match status" value="1"/>
</dbReference>